<dbReference type="Gene3D" id="3.40.91.80">
    <property type="match status" value="1"/>
</dbReference>
<organism evidence="4 5">
    <name type="scientific">Vibrio orientalis CIP 102891 = ATCC 33934</name>
    <dbReference type="NCBI Taxonomy" id="675816"/>
    <lineage>
        <taxon>Bacteria</taxon>
        <taxon>Pseudomonadati</taxon>
        <taxon>Pseudomonadota</taxon>
        <taxon>Gammaproteobacteria</taxon>
        <taxon>Vibrionales</taxon>
        <taxon>Vibrionaceae</taxon>
        <taxon>Vibrio</taxon>
        <taxon>Vibrio oreintalis group</taxon>
    </lineage>
</organism>
<dbReference type="Gene3D" id="2.40.330.10">
    <property type="entry name" value="DNA-binding pseudobarrel domain"/>
    <property type="match status" value="1"/>
</dbReference>
<evidence type="ECO:0000259" key="2">
    <source>
        <dbReference type="Pfam" id="PF09217"/>
    </source>
</evidence>
<dbReference type="InterPro" id="IPR015300">
    <property type="entry name" value="DNA-bd_pseudobarrel_sf"/>
</dbReference>
<dbReference type="SUPFAM" id="SSF101936">
    <property type="entry name" value="DNA-binding pseudobarrel domain"/>
    <property type="match status" value="1"/>
</dbReference>
<keyword evidence="6" id="KW-1185">Reference proteome</keyword>
<dbReference type="Pfam" id="PF09019">
    <property type="entry name" value="EcoRII-C"/>
    <property type="match status" value="1"/>
</dbReference>
<dbReference type="Proteomes" id="UP000003515">
    <property type="component" value="Unassembled WGS sequence"/>
</dbReference>
<proteinExistence type="predicted"/>
<dbReference type="EMBL" id="ACZV01000005">
    <property type="protein sequence ID" value="EEX91590.1"/>
    <property type="molecule type" value="Genomic_DNA"/>
</dbReference>
<dbReference type="AlphaFoldDB" id="C9QJ40"/>
<dbReference type="RefSeq" id="WP_004413137.1">
    <property type="nucleotide sequence ID" value="NZ_ACZV01000005.1"/>
</dbReference>
<dbReference type="OrthoDB" id="9797574at2"/>
<sequence length="400" mass="46089">MSSLKQWLTSKDTDSWTFYIKRLSANDTGASGGHQAGIYIPKDNMVELFPSINHTREKNPDHHLTAITSSHNFPTKQVRAIYYNNKFFDGTRNEMRVTQWGGRLSPLQDHENTGALCVLAFHKSQTGYCDLVDVWVCRSIDEEDELEELTGEVLPGQSIFSPAKQILSGLVVRYDWKSIDYPIPMKWHESFPSGAELIKYLSQVITFNEENPDNALMQRREAEYSLFRRVEEIHVLDLIKNGFSSVDEFISLANSVSNRRKSRSGKSLELHLEHIFLENALSSFETQAVTENKKKPDFLFPSGESYHDENYPNEKLRMLAVKTTCKDRWRQVLNEADRIQVVYLFTLQEGVSKNQFKEMTDSNVKLVVPLSLHKSFHKDFRGELISLESFIESTKALYID</sequence>
<name>C9QJ40_VIBOR</name>
<dbReference type="GO" id="GO:0003677">
    <property type="term" value="F:DNA binding"/>
    <property type="evidence" value="ECO:0007669"/>
    <property type="project" value="InterPro"/>
</dbReference>
<dbReference type="eggNOG" id="ENOG502Z7XX">
    <property type="taxonomic scope" value="Bacteria"/>
</dbReference>
<dbReference type="CDD" id="cd10016">
    <property type="entry name" value="EcoRII_N"/>
    <property type="match status" value="1"/>
</dbReference>
<dbReference type="EMBL" id="AFWH01000053">
    <property type="protein sequence ID" value="EGU47187.1"/>
    <property type="molecule type" value="Genomic_DNA"/>
</dbReference>
<dbReference type="SUPFAM" id="SSF52980">
    <property type="entry name" value="Restriction endonuclease-like"/>
    <property type="match status" value="1"/>
</dbReference>
<dbReference type="PATRIC" id="fig|675816.5.peg.3491"/>
<accession>C9QJ40</accession>
<gene>
    <name evidence="3" type="ORF">VIA_002232</name>
    <name evidence="4" type="ORF">VIOR3934_15706</name>
</gene>
<dbReference type="InterPro" id="IPR023372">
    <property type="entry name" value="Rest_endonuc_II_EcoRII_N"/>
</dbReference>
<feature type="domain" description="Restriction endonuclease type II EcoRII N-terminal" evidence="2">
    <location>
        <begin position="15"/>
        <end position="163"/>
    </location>
</feature>
<dbReference type="GO" id="GO:0009307">
    <property type="term" value="P:DNA restriction-modification system"/>
    <property type="evidence" value="ECO:0007669"/>
    <property type="project" value="InterPro"/>
</dbReference>
<dbReference type="InterPro" id="IPR011335">
    <property type="entry name" value="Restrct_endonuc-II-like"/>
</dbReference>
<dbReference type="Pfam" id="PF09217">
    <property type="entry name" value="EcoRII-N"/>
    <property type="match status" value="1"/>
</dbReference>
<evidence type="ECO:0000313" key="5">
    <source>
        <dbReference type="Proteomes" id="UP000002817"/>
    </source>
</evidence>
<comment type="caution">
    <text evidence="4">The sequence shown here is derived from an EMBL/GenBank/DDBJ whole genome shotgun (WGS) entry which is preliminary data.</text>
</comment>
<dbReference type="STRING" id="675816.VIA_002232"/>
<reference evidence="4 5" key="3">
    <citation type="journal article" date="2012" name="Int. J. Syst. Evol. Microbiol.">
        <title>Vibrio caribbeanicus sp. nov., isolated from the marine sponge Scleritoderma cyanea.</title>
        <authorList>
            <person name="Hoffmann M."/>
            <person name="Monday S.R."/>
            <person name="Allard M.W."/>
            <person name="Strain E.A."/>
            <person name="Whittaker P."/>
            <person name="Naum M."/>
            <person name="McCarthy P.J."/>
            <person name="Lopez J.V."/>
            <person name="Fischer M."/>
            <person name="Brown E.W."/>
        </authorList>
    </citation>
    <scope>NUCLEOTIDE SEQUENCE [LARGE SCALE GENOMIC DNA]</scope>
    <source>
        <strain evidence="4">CIP 102891</strain>
        <strain evidence="5">CIP 102891 / ATCC 33934</strain>
    </source>
</reference>
<protein>
    <recommendedName>
        <fullName evidence="7">Restriction endonuclease</fullName>
    </recommendedName>
</protein>
<dbReference type="InterPro" id="IPR015109">
    <property type="entry name" value="Restrct_endonuc_II_EcoRII_C"/>
</dbReference>
<evidence type="ECO:0000259" key="1">
    <source>
        <dbReference type="Pfam" id="PF09019"/>
    </source>
</evidence>
<evidence type="ECO:0000313" key="6">
    <source>
        <dbReference type="Proteomes" id="UP000003515"/>
    </source>
</evidence>
<evidence type="ECO:0000313" key="3">
    <source>
        <dbReference type="EMBL" id="EEX91590.1"/>
    </source>
</evidence>
<evidence type="ECO:0008006" key="7">
    <source>
        <dbReference type="Google" id="ProtNLM"/>
    </source>
</evidence>
<reference evidence="4" key="2">
    <citation type="submission" date="2011-08" db="EMBL/GenBank/DDBJ databases">
        <authorList>
            <person name="Hoffman M."/>
            <person name="Strain E.A."/>
            <person name="Brown E."/>
            <person name="Allard M.W."/>
        </authorList>
    </citation>
    <scope>NUCLEOTIDE SEQUENCE</scope>
    <source>
        <strain evidence="4">CIP 102891</strain>
    </source>
</reference>
<feature type="domain" description="Restriction endonuclease type II EcoRII C-terminal" evidence="1">
    <location>
        <begin position="227"/>
        <end position="391"/>
    </location>
</feature>
<evidence type="ECO:0000313" key="4">
    <source>
        <dbReference type="EMBL" id="EGU47187.1"/>
    </source>
</evidence>
<dbReference type="Proteomes" id="UP000002817">
    <property type="component" value="Unassembled WGS sequence"/>
</dbReference>
<dbReference type="GO" id="GO:0009036">
    <property type="term" value="F:type II site-specific deoxyribonuclease activity"/>
    <property type="evidence" value="ECO:0007669"/>
    <property type="project" value="InterPro"/>
</dbReference>
<reference evidence="3 6" key="1">
    <citation type="submission" date="2009-10" db="EMBL/GenBank/DDBJ databases">
        <authorList>
            <consortium name="Los Alamos National Laboratory (LANL)"/>
            <consortium name="National Microbial Pathogen Data Resource (NMPDR)"/>
            <person name="Munk A.C."/>
            <person name="Chertkov O."/>
            <person name="Tapia R."/>
            <person name="Green L."/>
            <person name="Rogers Y."/>
            <person name="Detter J.C."/>
            <person name="Bruce D."/>
            <person name="Brettin T.S."/>
            <person name="Colwell R.R."/>
            <person name="Huq A."/>
            <person name="Grim C.J."/>
            <person name="Hasan N.A."/>
            <person name="Bartels D."/>
            <person name="Vonstein V."/>
        </authorList>
    </citation>
    <scope>NUCLEOTIDE SEQUENCE [LARGE SCALE GENOMIC DNA]</scope>
    <source>
        <strain evidence="3 6">CIP 102891</strain>
    </source>
</reference>
<dbReference type="InterPro" id="IPR038365">
    <property type="entry name" value="EcoRII_C_sf"/>
</dbReference>